<dbReference type="OrthoDB" id="9797548at2"/>
<dbReference type="Proteomes" id="UP000293172">
    <property type="component" value="Unassembled WGS sequence"/>
</dbReference>
<dbReference type="AlphaFoldDB" id="A0A4Q9QXK8"/>
<evidence type="ECO:0000313" key="2">
    <source>
        <dbReference type="EMBL" id="TBU88322.1"/>
    </source>
</evidence>
<comment type="caution">
    <text evidence="2">The sequence shown here is derived from an EMBL/GenBank/DDBJ whole genome shotgun (WGS) entry which is preliminary data.</text>
</comment>
<feature type="signal peptide" evidence="1">
    <location>
        <begin position="1"/>
        <end position="25"/>
    </location>
</feature>
<evidence type="ECO:0000313" key="5">
    <source>
        <dbReference type="Proteomes" id="UP000293172"/>
    </source>
</evidence>
<protein>
    <recommendedName>
        <fullName evidence="6">Lipoprotein</fullName>
    </recommendedName>
</protein>
<feature type="chain" id="PRO_5020773951" description="Lipoprotein" evidence="1">
    <location>
        <begin position="26"/>
        <end position="192"/>
    </location>
</feature>
<name>A0A4Q9QXK8_9GAMM</name>
<accession>A0A4Q9QXK8</accession>
<reference evidence="4 5" key="1">
    <citation type="submission" date="2018-06" db="EMBL/GenBank/DDBJ databases">
        <title>Three novel Pseudomonas species isolated from symptomatic oak.</title>
        <authorList>
            <person name="Bueno-Gonzalez V."/>
            <person name="Brady C."/>
        </authorList>
    </citation>
    <scope>NUCLEOTIDE SEQUENCE [LARGE SCALE GENOMIC DNA]</scope>
    <source>
        <strain evidence="3 4">P26B</strain>
        <strain evidence="2 5">P6B</strain>
    </source>
</reference>
<evidence type="ECO:0000313" key="4">
    <source>
        <dbReference type="Proteomes" id="UP000291334"/>
    </source>
</evidence>
<proteinExistence type="predicted"/>
<dbReference type="EMBL" id="QJUM01000028">
    <property type="protein sequence ID" value="TBV01777.1"/>
    <property type="molecule type" value="Genomic_DNA"/>
</dbReference>
<gene>
    <name evidence="3" type="ORF">DNK34_20200</name>
    <name evidence="2" type="ORF">DNK44_18840</name>
</gene>
<evidence type="ECO:0000256" key="1">
    <source>
        <dbReference type="SAM" id="SignalP"/>
    </source>
</evidence>
<dbReference type="RefSeq" id="WP_131177059.1">
    <property type="nucleotide sequence ID" value="NZ_QJUL01000031.1"/>
</dbReference>
<dbReference type="PROSITE" id="PS51257">
    <property type="entry name" value="PROKAR_LIPOPROTEIN"/>
    <property type="match status" value="1"/>
</dbReference>
<evidence type="ECO:0000313" key="3">
    <source>
        <dbReference type="EMBL" id="TBV01777.1"/>
    </source>
</evidence>
<evidence type="ECO:0008006" key="6">
    <source>
        <dbReference type="Google" id="ProtNLM"/>
    </source>
</evidence>
<keyword evidence="4" id="KW-1185">Reference proteome</keyword>
<sequence>MKHLFAALLASALLTLTGCMSYSHHDLQPVEQWPLAAPQVEKPSAYLQLDSQYLFNDQNRAGGFDQTKLEQLVLAQYQSSERFGNVTTAKESADLYVSVRVSNHERGSLASAFITGLTLFIIPGKFSNELTMETQFKDAEGKLLGTVEKRETITTWMQLLLIFAVPFNESADNILVQLTRSSLEEAQRRKLI</sequence>
<dbReference type="EMBL" id="QJUL01000031">
    <property type="protein sequence ID" value="TBU88322.1"/>
    <property type="molecule type" value="Genomic_DNA"/>
</dbReference>
<keyword evidence="1" id="KW-0732">Signal</keyword>
<dbReference type="Proteomes" id="UP000291334">
    <property type="component" value="Unassembled WGS sequence"/>
</dbReference>
<organism evidence="2 5">
    <name type="scientific">Phytopseudomonas dryadis</name>
    <dbReference type="NCBI Taxonomy" id="2487520"/>
    <lineage>
        <taxon>Bacteria</taxon>
        <taxon>Pseudomonadati</taxon>
        <taxon>Pseudomonadota</taxon>
        <taxon>Gammaproteobacteria</taxon>
        <taxon>Pseudomonadales</taxon>
        <taxon>Pseudomonadaceae</taxon>
        <taxon>Phytopseudomonas</taxon>
    </lineage>
</organism>